<evidence type="ECO:0000256" key="18">
    <source>
        <dbReference type="ARBA" id="ARBA00049504"/>
    </source>
</evidence>
<evidence type="ECO:0000256" key="6">
    <source>
        <dbReference type="ARBA" id="ARBA00015850"/>
    </source>
</evidence>
<keyword evidence="21" id="KW-1185">Reference proteome</keyword>
<evidence type="ECO:0000256" key="16">
    <source>
        <dbReference type="ARBA" id="ARBA00032853"/>
    </source>
</evidence>
<comment type="similarity">
    <text evidence="4 19">Belongs to the CobS family.</text>
</comment>
<sequence>MALRFFSRLPTGSRPHERPSLERIAPTLPLASLAIGALPAGVLIAALWGGLPPLFAALLAVAASAMVTGAMSEDALADAADGLFGGSTPERRLDILKDSRHGTYGVLAIVLMVGLKATALAAIAGAGPLTAAGLWLAAGVLARSGALYLAFALPPARASGAAATAGRLSRNAFALGAVVALAIAALLALPLAAPWALLLGAGLAGLVLWGWTRLCDRLVGGQTGDLVGAAQALVEITILATFMGMVVR</sequence>
<comment type="function">
    <text evidence="14 19">Joins adenosylcobinamide-GDP and alpha-ribazole to generate adenosylcobalamin (Ado-cobalamin). Also synthesizes adenosylcobalamin 5'-phosphate from adenosylcobinamide-GDP and alpha-ribazole 5'-phosphate.</text>
</comment>
<gene>
    <name evidence="19" type="primary">cobS</name>
    <name evidence="20" type="ORF">DVH29_00090</name>
</gene>
<evidence type="ECO:0000256" key="11">
    <source>
        <dbReference type="ARBA" id="ARBA00022842"/>
    </source>
</evidence>
<dbReference type="GO" id="GO:0009236">
    <property type="term" value="P:cobalamin biosynthetic process"/>
    <property type="evidence" value="ECO:0007669"/>
    <property type="project" value="UniProtKB-UniRule"/>
</dbReference>
<evidence type="ECO:0000256" key="17">
    <source>
        <dbReference type="ARBA" id="ARBA00048623"/>
    </source>
</evidence>
<evidence type="ECO:0000256" key="3">
    <source>
        <dbReference type="ARBA" id="ARBA00004663"/>
    </source>
</evidence>
<comment type="subcellular location">
    <subcellularLocation>
        <location evidence="2 19">Cell membrane</location>
        <topology evidence="2 19">Multi-pass membrane protein</topology>
    </subcellularLocation>
</comment>
<dbReference type="GO" id="GO:0051073">
    <property type="term" value="F:adenosylcobinamide-GDP ribazoletransferase activity"/>
    <property type="evidence" value="ECO:0007669"/>
    <property type="project" value="UniProtKB-UniRule"/>
</dbReference>
<evidence type="ECO:0000256" key="2">
    <source>
        <dbReference type="ARBA" id="ARBA00004651"/>
    </source>
</evidence>
<keyword evidence="12 19" id="KW-1133">Transmembrane helix</keyword>
<feature type="transmembrane region" description="Helical" evidence="19">
    <location>
        <begin position="226"/>
        <end position="247"/>
    </location>
</feature>
<evidence type="ECO:0000256" key="4">
    <source>
        <dbReference type="ARBA" id="ARBA00010561"/>
    </source>
</evidence>
<proteinExistence type="inferred from homology"/>
<feature type="transmembrane region" description="Helical" evidence="19">
    <location>
        <begin position="104"/>
        <end position="126"/>
    </location>
</feature>
<dbReference type="EMBL" id="QQNH01000001">
    <property type="protein sequence ID" value="RDE10660.1"/>
    <property type="molecule type" value="Genomic_DNA"/>
</dbReference>
<evidence type="ECO:0000256" key="10">
    <source>
        <dbReference type="ARBA" id="ARBA00022692"/>
    </source>
</evidence>
<evidence type="ECO:0000256" key="7">
    <source>
        <dbReference type="ARBA" id="ARBA00022475"/>
    </source>
</evidence>
<dbReference type="GO" id="GO:0005886">
    <property type="term" value="C:plasma membrane"/>
    <property type="evidence" value="ECO:0007669"/>
    <property type="project" value="UniProtKB-SubCell"/>
</dbReference>
<reference evidence="21" key="1">
    <citation type="submission" date="2018-07" db="EMBL/GenBank/DDBJ databases">
        <authorList>
            <person name="Liu B.-T."/>
            <person name="Du Z."/>
        </authorList>
    </citation>
    <scope>NUCLEOTIDE SEQUENCE [LARGE SCALE GENOMIC DNA]</scope>
    <source>
        <strain evidence="21">XYN52</strain>
    </source>
</reference>
<keyword evidence="10 19" id="KW-0812">Transmembrane</keyword>
<evidence type="ECO:0000256" key="5">
    <source>
        <dbReference type="ARBA" id="ARBA00013200"/>
    </source>
</evidence>
<dbReference type="EC" id="2.7.8.26" evidence="5 19"/>
<evidence type="ECO:0000256" key="1">
    <source>
        <dbReference type="ARBA" id="ARBA00001946"/>
    </source>
</evidence>
<evidence type="ECO:0000256" key="9">
    <source>
        <dbReference type="ARBA" id="ARBA00022679"/>
    </source>
</evidence>
<keyword evidence="9 19" id="KW-0808">Transferase</keyword>
<keyword evidence="13 19" id="KW-0472">Membrane</keyword>
<evidence type="ECO:0000256" key="8">
    <source>
        <dbReference type="ARBA" id="ARBA00022573"/>
    </source>
</evidence>
<protein>
    <recommendedName>
        <fullName evidence="6 19">Adenosylcobinamide-GDP ribazoletransferase</fullName>
        <ecNumber evidence="5 19">2.7.8.26</ecNumber>
    </recommendedName>
    <alternativeName>
        <fullName evidence="16 19">Cobalamin synthase</fullName>
    </alternativeName>
    <alternativeName>
        <fullName evidence="15 19">Cobalamin-5'-phosphate synthase</fullName>
    </alternativeName>
</protein>
<comment type="pathway">
    <text evidence="3 19">Cofactor biosynthesis; adenosylcobalamin biosynthesis; adenosylcobalamin from cob(II)yrinate a,c-diamide: step 7/7.</text>
</comment>
<evidence type="ECO:0000313" key="21">
    <source>
        <dbReference type="Proteomes" id="UP000253759"/>
    </source>
</evidence>
<feature type="transmembrane region" description="Helical" evidence="19">
    <location>
        <begin position="195"/>
        <end position="214"/>
    </location>
</feature>
<accession>A0A369WB88</accession>
<comment type="caution">
    <text evidence="20">The sequence shown here is derived from an EMBL/GenBank/DDBJ whole genome shotgun (WGS) entry which is preliminary data.</text>
</comment>
<dbReference type="PANTHER" id="PTHR34148">
    <property type="entry name" value="ADENOSYLCOBINAMIDE-GDP RIBAZOLETRANSFERASE"/>
    <property type="match status" value="1"/>
</dbReference>
<keyword evidence="8 19" id="KW-0169">Cobalamin biosynthesis</keyword>
<dbReference type="PANTHER" id="PTHR34148:SF1">
    <property type="entry name" value="ADENOSYLCOBINAMIDE-GDP RIBAZOLETRANSFERASE"/>
    <property type="match status" value="1"/>
</dbReference>
<comment type="catalytic activity">
    <reaction evidence="18 19">
        <text>alpha-ribazole 5'-phosphate + adenosylcob(III)inamide-GDP = adenosylcob(III)alamin 5'-phosphate + GMP + H(+)</text>
        <dbReference type="Rhea" id="RHEA:23560"/>
        <dbReference type="ChEBI" id="CHEBI:15378"/>
        <dbReference type="ChEBI" id="CHEBI:57918"/>
        <dbReference type="ChEBI" id="CHEBI:58115"/>
        <dbReference type="ChEBI" id="CHEBI:60487"/>
        <dbReference type="ChEBI" id="CHEBI:60493"/>
        <dbReference type="EC" id="2.7.8.26"/>
    </reaction>
</comment>
<dbReference type="AlphaFoldDB" id="A0A369WB88"/>
<evidence type="ECO:0000256" key="14">
    <source>
        <dbReference type="ARBA" id="ARBA00025228"/>
    </source>
</evidence>
<feature type="transmembrane region" description="Helical" evidence="19">
    <location>
        <begin position="132"/>
        <end position="151"/>
    </location>
</feature>
<dbReference type="InterPro" id="IPR003805">
    <property type="entry name" value="CobS"/>
</dbReference>
<dbReference type="GO" id="GO:0008818">
    <property type="term" value="F:cobalamin 5'-phosphate synthase activity"/>
    <property type="evidence" value="ECO:0007669"/>
    <property type="project" value="UniProtKB-UniRule"/>
</dbReference>
<comment type="cofactor">
    <cofactor evidence="1 19">
        <name>Mg(2+)</name>
        <dbReference type="ChEBI" id="CHEBI:18420"/>
    </cofactor>
</comment>
<dbReference type="UniPathway" id="UPA00148">
    <property type="reaction ID" value="UER00238"/>
</dbReference>
<dbReference type="HAMAP" id="MF_00719">
    <property type="entry name" value="CobS"/>
    <property type="match status" value="1"/>
</dbReference>
<dbReference type="OrthoDB" id="9794626at2"/>
<evidence type="ECO:0000256" key="12">
    <source>
        <dbReference type="ARBA" id="ARBA00022989"/>
    </source>
</evidence>
<evidence type="ECO:0000256" key="19">
    <source>
        <dbReference type="HAMAP-Rule" id="MF_00719"/>
    </source>
</evidence>
<name>A0A369WB88_9HYPH</name>
<feature type="transmembrane region" description="Helical" evidence="19">
    <location>
        <begin position="172"/>
        <end position="189"/>
    </location>
</feature>
<dbReference type="Proteomes" id="UP000253759">
    <property type="component" value="Unassembled WGS sequence"/>
</dbReference>
<evidence type="ECO:0000313" key="20">
    <source>
        <dbReference type="EMBL" id="RDE10660.1"/>
    </source>
</evidence>
<keyword evidence="7 19" id="KW-1003">Cell membrane</keyword>
<dbReference type="Pfam" id="PF02654">
    <property type="entry name" value="CobS"/>
    <property type="match status" value="1"/>
</dbReference>
<keyword evidence="11 19" id="KW-0460">Magnesium</keyword>
<evidence type="ECO:0000256" key="13">
    <source>
        <dbReference type="ARBA" id="ARBA00023136"/>
    </source>
</evidence>
<organism evidence="20 21">
    <name type="scientific">Pelagibacterium lacus</name>
    <dbReference type="NCBI Taxonomy" id="2282655"/>
    <lineage>
        <taxon>Bacteria</taxon>
        <taxon>Pseudomonadati</taxon>
        <taxon>Pseudomonadota</taxon>
        <taxon>Alphaproteobacteria</taxon>
        <taxon>Hyphomicrobiales</taxon>
        <taxon>Devosiaceae</taxon>
        <taxon>Pelagibacterium</taxon>
    </lineage>
</organism>
<evidence type="ECO:0000256" key="15">
    <source>
        <dbReference type="ARBA" id="ARBA00032605"/>
    </source>
</evidence>
<comment type="catalytic activity">
    <reaction evidence="17 19">
        <text>alpha-ribazole + adenosylcob(III)inamide-GDP = adenosylcob(III)alamin + GMP + H(+)</text>
        <dbReference type="Rhea" id="RHEA:16049"/>
        <dbReference type="ChEBI" id="CHEBI:10329"/>
        <dbReference type="ChEBI" id="CHEBI:15378"/>
        <dbReference type="ChEBI" id="CHEBI:18408"/>
        <dbReference type="ChEBI" id="CHEBI:58115"/>
        <dbReference type="ChEBI" id="CHEBI:60487"/>
        <dbReference type="EC" id="2.7.8.26"/>
    </reaction>
</comment>